<feature type="signal peptide" evidence="1">
    <location>
        <begin position="1"/>
        <end position="19"/>
    </location>
</feature>
<evidence type="ECO:0000259" key="2">
    <source>
        <dbReference type="Pfam" id="PF13568"/>
    </source>
</evidence>
<dbReference type="OrthoDB" id="947434at2"/>
<proteinExistence type="predicted"/>
<comment type="caution">
    <text evidence="3">The sequence shown here is derived from an EMBL/GenBank/DDBJ whole genome shotgun (WGS) entry which is preliminary data.</text>
</comment>
<feature type="chain" id="PRO_5018668505" evidence="1">
    <location>
        <begin position="20"/>
        <end position="237"/>
    </location>
</feature>
<evidence type="ECO:0000313" key="4">
    <source>
        <dbReference type="Proteomes" id="UP000286598"/>
    </source>
</evidence>
<sequence>MKKRTILLGLAAGVLPTMAQPKVGTVSVLPRVGVALANLPGDKMYIAGGVGDNMTYSARYKAGLMAGVDVDWQFMPNLSATIGAQYVQQGAKYGNNGYKVQVTEGVYKGTGYSDWSTQLHYINVPLMLNAYLGTGFAVKAGVQIGFPISGKMKYTEQQYTMTKDDVKYEKPEHVKYDLNSTLTKVNFAIPVGVSYEFSNVIIDARYNIGLTQFQDIDGFKSSKNSVFTFSVAYRLGL</sequence>
<dbReference type="AlphaFoldDB" id="A0A3R6ITQ1"/>
<dbReference type="InterPro" id="IPR025665">
    <property type="entry name" value="Beta-barrel_OMP_2"/>
</dbReference>
<dbReference type="RefSeq" id="WP_118355460.1">
    <property type="nucleotide sequence ID" value="NZ_JBGKSL010000004.1"/>
</dbReference>
<protein>
    <submittedName>
        <fullName evidence="3">PorT family protein</fullName>
    </submittedName>
</protein>
<keyword evidence="4" id="KW-1185">Reference proteome</keyword>
<dbReference type="EMBL" id="QRNO01000034">
    <property type="protein sequence ID" value="RHK50160.1"/>
    <property type="molecule type" value="Genomic_DNA"/>
</dbReference>
<gene>
    <name evidence="3" type="ORF">DW060_07800</name>
</gene>
<name>A0A3R6ITQ1_9BACT</name>
<dbReference type="Pfam" id="PF13568">
    <property type="entry name" value="OMP_b-brl_2"/>
    <property type="match status" value="1"/>
</dbReference>
<reference evidence="3 4" key="1">
    <citation type="submission" date="2018-08" db="EMBL/GenBank/DDBJ databases">
        <title>A genome reference for cultivated species of the human gut microbiota.</title>
        <authorList>
            <person name="Zou Y."/>
            <person name="Xue W."/>
            <person name="Luo G."/>
        </authorList>
    </citation>
    <scope>NUCLEOTIDE SEQUENCE [LARGE SCALE GENOMIC DNA]</scope>
    <source>
        <strain evidence="3 4">AF42-9</strain>
    </source>
</reference>
<organism evidence="3 4">
    <name type="scientific">Leyella stercorea</name>
    <dbReference type="NCBI Taxonomy" id="363265"/>
    <lineage>
        <taxon>Bacteria</taxon>
        <taxon>Pseudomonadati</taxon>
        <taxon>Bacteroidota</taxon>
        <taxon>Bacteroidia</taxon>
        <taxon>Bacteroidales</taxon>
        <taxon>Prevotellaceae</taxon>
        <taxon>Leyella</taxon>
    </lineage>
</organism>
<accession>A0A3R6ITQ1</accession>
<keyword evidence="1" id="KW-0732">Signal</keyword>
<dbReference type="Proteomes" id="UP000286598">
    <property type="component" value="Unassembled WGS sequence"/>
</dbReference>
<evidence type="ECO:0000256" key="1">
    <source>
        <dbReference type="SAM" id="SignalP"/>
    </source>
</evidence>
<feature type="domain" description="Outer membrane protein beta-barrel" evidence="2">
    <location>
        <begin position="25"/>
        <end position="213"/>
    </location>
</feature>
<evidence type="ECO:0000313" key="3">
    <source>
        <dbReference type="EMBL" id="RHK50160.1"/>
    </source>
</evidence>